<dbReference type="STRING" id="103827.A0A0N5CPV3"/>
<feature type="transmembrane region" description="Helical" evidence="10">
    <location>
        <begin position="17"/>
        <end position="35"/>
    </location>
</feature>
<evidence type="ECO:0000256" key="9">
    <source>
        <dbReference type="SAM" id="MobiDB-lite"/>
    </source>
</evidence>
<comment type="subcellular location">
    <subcellularLocation>
        <location evidence="1">Membrane</location>
        <topology evidence="1">Multi-pass membrane protein</topology>
    </subcellularLocation>
</comment>
<dbReference type="CDD" id="cd16455">
    <property type="entry name" value="RING-H2_AMFR"/>
    <property type="match status" value="1"/>
</dbReference>
<dbReference type="GO" id="GO:0016020">
    <property type="term" value="C:membrane"/>
    <property type="evidence" value="ECO:0007669"/>
    <property type="project" value="UniProtKB-SubCell"/>
</dbReference>
<keyword evidence="14" id="KW-1185">Reference proteome</keyword>
<dbReference type="EMBL" id="UYYF01000421">
    <property type="protein sequence ID" value="VDM98105.1"/>
    <property type="molecule type" value="Genomic_DNA"/>
</dbReference>
<evidence type="ECO:0000259" key="11">
    <source>
        <dbReference type="PROSITE" id="PS50089"/>
    </source>
</evidence>
<dbReference type="GO" id="GO:0006511">
    <property type="term" value="P:ubiquitin-dependent protein catabolic process"/>
    <property type="evidence" value="ECO:0007669"/>
    <property type="project" value="TreeGrafter"/>
</dbReference>
<dbReference type="PROSITE" id="PS51140">
    <property type="entry name" value="CUE"/>
    <property type="match status" value="1"/>
</dbReference>
<dbReference type="GO" id="GO:0005829">
    <property type="term" value="C:cytosol"/>
    <property type="evidence" value="ECO:0007669"/>
    <property type="project" value="TreeGrafter"/>
</dbReference>
<evidence type="ECO:0000256" key="8">
    <source>
        <dbReference type="PROSITE-ProRule" id="PRU00175"/>
    </source>
</evidence>
<evidence type="ECO:0000313" key="14">
    <source>
        <dbReference type="Proteomes" id="UP000276776"/>
    </source>
</evidence>
<protein>
    <submittedName>
        <fullName evidence="15">CUE domain-containing protein</fullName>
    </submittedName>
</protein>
<feature type="domain" description="RING-type" evidence="11">
    <location>
        <begin position="275"/>
        <end position="313"/>
    </location>
</feature>
<dbReference type="CDD" id="cd14421">
    <property type="entry name" value="CUE_AMFR"/>
    <property type="match status" value="1"/>
</dbReference>
<dbReference type="PROSITE" id="PS50089">
    <property type="entry name" value="ZF_RING_2"/>
    <property type="match status" value="1"/>
</dbReference>
<dbReference type="Proteomes" id="UP000276776">
    <property type="component" value="Unassembled WGS sequence"/>
</dbReference>
<dbReference type="PANTHER" id="PTHR15067">
    <property type="entry name" value="E3 UBIQUITIN-PROTEIN LIGASE RNF8"/>
    <property type="match status" value="1"/>
</dbReference>
<dbReference type="Pfam" id="PF13639">
    <property type="entry name" value="zf-RING_2"/>
    <property type="match status" value="1"/>
</dbReference>
<dbReference type="WBParaSite" id="TCLT_0000225301-mRNA-1">
    <property type="protein sequence ID" value="TCLT_0000225301-mRNA-1"/>
    <property type="gene ID" value="TCLT_0000225301"/>
</dbReference>
<accession>A0A0N5CPV3</accession>
<dbReference type="Gene3D" id="3.30.40.10">
    <property type="entry name" value="Zinc/RING finger domain, C3HC4 (zinc finger)"/>
    <property type="match status" value="1"/>
</dbReference>
<dbReference type="AlphaFoldDB" id="A0A0N5CPV3"/>
<feature type="transmembrane region" description="Helical" evidence="10">
    <location>
        <begin position="116"/>
        <end position="136"/>
    </location>
</feature>
<feature type="compositionally biased region" description="Polar residues" evidence="9">
    <location>
        <begin position="459"/>
        <end position="469"/>
    </location>
</feature>
<feature type="transmembrane region" description="Helical" evidence="10">
    <location>
        <begin position="142"/>
        <end position="162"/>
    </location>
</feature>
<keyword evidence="2 10" id="KW-0812">Transmembrane</keyword>
<keyword evidence="3" id="KW-0479">Metal-binding</keyword>
<evidence type="ECO:0000256" key="2">
    <source>
        <dbReference type="ARBA" id="ARBA00022692"/>
    </source>
</evidence>
<keyword evidence="6 10" id="KW-1133">Transmembrane helix</keyword>
<evidence type="ECO:0000259" key="12">
    <source>
        <dbReference type="PROSITE" id="PS51140"/>
    </source>
</evidence>
<sequence>MASVHMQQYYLTHLHPALGWILTNAVCAVLALLVREAIQITIGKMGVQESAFLRDRICNFVLYKAVFLFGVLNNIDRGDIISWILWSALLAAVTALQSIIEYRLKYLIPSLSSKTVLFRVLILAAFLLTISTAFIYCAYVAFHLFSTSIALFILADAVKLLLRSIYTVSMCVLLLENVSNCFSSINLSTLTYYLEFFHDLAIDSIDLLHYTHMLLYSQVVLSMACIVISIQLRSFYKSFVTRIKRHIKYMRICNHIDRHYQKATLSELNTLQDWCAVCWEQMDTARKLPCNHFFHEGCLRGWLEQDNSCPTCRSSLPSSGAMVTREDEILVVPVLRPFSHVFHFRGPHYARWLPSFSVELSHNFGSDSSQRNRLLNTSNSQLNALAEQISEMFPQLEMEAIMGDLQASGSLQATVENILDGRLRMNDATLDAEDESSSSSDTSSSGDSSTESLDDCDGTSESSHFQSATHSEDGHNNIISQKKALLIQRHRE</sequence>
<proteinExistence type="predicted"/>
<dbReference type="GO" id="GO:0030968">
    <property type="term" value="P:endoplasmic reticulum unfolded protein response"/>
    <property type="evidence" value="ECO:0007669"/>
    <property type="project" value="TreeGrafter"/>
</dbReference>
<organism evidence="15">
    <name type="scientific">Thelazia callipaeda</name>
    <name type="common">Oriental eyeworm</name>
    <name type="synonym">Parasitic nematode</name>
    <dbReference type="NCBI Taxonomy" id="103827"/>
    <lineage>
        <taxon>Eukaryota</taxon>
        <taxon>Metazoa</taxon>
        <taxon>Ecdysozoa</taxon>
        <taxon>Nematoda</taxon>
        <taxon>Chromadorea</taxon>
        <taxon>Rhabditida</taxon>
        <taxon>Spirurina</taxon>
        <taxon>Spiruromorpha</taxon>
        <taxon>Thelazioidea</taxon>
        <taxon>Thelaziidae</taxon>
        <taxon>Thelazia</taxon>
    </lineage>
</organism>
<feature type="region of interest" description="Disordered" evidence="9">
    <location>
        <begin position="430"/>
        <end position="492"/>
    </location>
</feature>
<dbReference type="GO" id="GO:0061630">
    <property type="term" value="F:ubiquitin protein ligase activity"/>
    <property type="evidence" value="ECO:0007669"/>
    <property type="project" value="TreeGrafter"/>
</dbReference>
<dbReference type="Gene3D" id="1.10.8.10">
    <property type="entry name" value="DNA helicase RuvA subunit, C-terminal domain"/>
    <property type="match status" value="1"/>
</dbReference>
<evidence type="ECO:0000256" key="7">
    <source>
        <dbReference type="ARBA" id="ARBA00023136"/>
    </source>
</evidence>
<dbReference type="GO" id="GO:0070936">
    <property type="term" value="P:protein K48-linked ubiquitination"/>
    <property type="evidence" value="ECO:0007669"/>
    <property type="project" value="TreeGrafter"/>
</dbReference>
<feature type="transmembrane region" description="Helical" evidence="10">
    <location>
        <begin position="81"/>
        <end position="104"/>
    </location>
</feature>
<dbReference type="InterPro" id="IPR001841">
    <property type="entry name" value="Znf_RING"/>
</dbReference>
<name>A0A0N5CPV3_THECL</name>
<reference evidence="15" key="1">
    <citation type="submission" date="2017-02" db="UniProtKB">
        <authorList>
            <consortium name="WormBaseParasite"/>
        </authorList>
    </citation>
    <scope>IDENTIFICATION</scope>
</reference>
<evidence type="ECO:0000256" key="3">
    <source>
        <dbReference type="ARBA" id="ARBA00022723"/>
    </source>
</evidence>
<dbReference type="InterPro" id="IPR013083">
    <property type="entry name" value="Znf_RING/FYVE/PHD"/>
</dbReference>
<dbReference type="GO" id="GO:0005783">
    <property type="term" value="C:endoplasmic reticulum"/>
    <property type="evidence" value="ECO:0007669"/>
    <property type="project" value="TreeGrafter"/>
</dbReference>
<dbReference type="Pfam" id="PF02845">
    <property type="entry name" value="CUE"/>
    <property type="match status" value="1"/>
</dbReference>
<feature type="compositionally biased region" description="Low complexity" evidence="9">
    <location>
        <begin position="437"/>
        <end position="451"/>
    </location>
</feature>
<evidence type="ECO:0000256" key="5">
    <source>
        <dbReference type="ARBA" id="ARBA00022833"/>
    </source>
</evidence>
<dbReference type="FunFam" id="3.30.40.10:FF:000259">
    <property type="entry name" value="E3 ubiquitin protein ligase RIN2"/>
    <property type="match status" value="1"/>
</dbReference>
<dbReference type="GO" id="GO:0008270">
    <property type="term" value="F:zinc ion binding"/>
    <property type="evidence" value="ECO:0007669"/>
    <property type="project" value="UniProtKB-KW"/>
</dbReference>
<keyword evidence="5" id="KW-0862">Zinc</keyword>
<dbReference type="SMART" id="SM00546">
    <property type="entry name" value="CUE"/>
    <property type="match status" value="1"/>
</dbReference>
<evidence type="ECO:0000256" key="1">
    <source>
        <dbReference type="ARBA" id="ARBA00004141"/>
    </source>
</evidence>
<gene>
    <name evidence="13" type="ORF">TCLT_LOCUS2254</name>
</gene>
<dbReference type="SMART" id="SM00184">
    <property type="entry name" value="RING"/>
    <property type="match status" value="1"/>
</dbReference>
<reference evidence="13 14" key="2">
    <citation type="submission" date="2018-11" db="EMBL/GenBank/DDBJ databases">
        <authorList>
            <consortium name="Pathogen Informatics"/>
        </authorList>
    </citation>
    <scope>NUCLEOTIDE SEQUENCE [LARGE SCALE GENOMIC DNA]</scope>
</reference>
<evidence type="ECO:0000256" key="10">
    <source>
        <dbReference type="SAM" id="Phobius"/>
    </source>
</evidence>
<dbReference type="InterPro" id="IPR003892">
    <property type="entry name" value="CUE"/>
</dbReference>
<dbReference type="GO" id="GO:0000151">
    <property type="term" value="C:ubiquitin ligase complex"/>
    <property type="evidence" value="ECO:0007669"/>
    <property type="project" value="TreeGrafter"/>
</dbReference>
<dbReference type="OMA" id="YWLELIT"/>
<dbReference type="SUPFAM" id="SSF57850">
    <property type="entry name" value="RING/U-box"/>
    <property type="match status" value="1"/>
</dbReference>
<keyword evidence="4 8" id="KW-0863">Zinc-finger</keyword>
<dbReference type="GO" id="GO:0043130">
    <property type="term" value="F:ubiquitin binding"/>
    <property type="evidence" value="ECO:0007669"/>
    <property type="project" value="InterPro"/>
</dbReference>
<keyword evidence="7 10" id="KW-0472">Membrane</keyword>
<feature type="transmembrane region" description="Helical" evidence="10">
    <location>
        <begin position="214"/>
        <end position="236"/>
    </location>
</feature>
<dbReference type="PANTHER" id="PTHR15067:SF5">
    <property type="entry name" value="E3 UBIQUITIN-PROTEIN LIGASE AMFR"/>
    <property type="match status" value="1"/>
</dbReference>
<evidence type="ECO:0000256" key="4">
    <source>
        <dbReference type="ARBA" id="ARBA00022771"/>
    </source>
</evidence>
<evidence type="ECO:0000313" key="13">
    <source>
        <dbReference type="EMBL" id="VDM98105.1"/>
    </source>
</evidence>
<dbReference type="OrthoDB" id="5855114at2759"/>
<evidence type="ECO:0000313" key="15">
    <source>
        <dbReference type="WBParaSite" id="TCLT_0000225301-mRNA-1"/>
    </source>
</evidence>
<feature type="domain" description="CUE" evidence="12">
    <location>
        <begin position="381"/>
        <end position="423"/>
    </location>
</feature>
<evidence type="ECO:0000256" key="6">
    <source>
        <dbReference type="ARBA" id="ARBA00022989"/>
    </source>
</evidence>